<dbReference type="PROSITE" id="PS50053">
    <property type="entry name" value="UBIQUITIN_2"/>
    <property type="match status" value="3"/>
</dbReference>
<feature type="compositionally biased region" description="Polar residues" evidence="2">
    <location>
        <begin position="1527"/>
        <end position="1539"/>
    </location>
</feature>
<dbReference type="OrthoDB" id="1894077at2759"/>
<evidence type="ECO:0000256" key="1">
    <source>
        <dbReference type="SAM" id="Coils"/>
    </source>
</evidence>
<feature type="coiled-coil region" evidence="1">
    <location>
        <begin position="898"/>
        <end position="925"/>
    </location>
</feature>
<feature type="compositionally biased region" description="Low complexity" evidence="2">
    <location>
        <begin position="1288"/>
        <end position="1327"/>
    </location>
</feature>
<protein>
    <submittedName>
        <fullName evidence="5">Polyubiquitin</fullName>
    </submittedName>
</protein>
<feature type="compositionally biased region" description="Basic and acidic residues" evidence="2">
    <location>
        <begin position="962"/>
        <end position="971"/>
    </location>
</feature>
<dbReference type="Pfam" id="PF00168">
    <property type="entry name" value="C2"/>
    <property type="match status" value="2"/>
</dbReference>
<feature type="region of interest" description="Disordered" evidence="2">
    <location>
        <begin position="1287"/>
        <end position="1341"/>
    </location>
</feature>
<dbReference type="SMART" id="SM00239">
    <property type="entry name" value="C2"/>
    <property type="match status" value="2"/>
</dbReference>
<feature type="domain" description="C2" evidence="3">
    <location>
        <begin position="404"/>
        <end position="523"/>
    </location>
</feature>
<feature type="region of interest" description="Disordered" evidence="2">
    <location>
        <begin position="659"/>
        <end position="681"/>
    </location>
</feature>
<keyword evidence="6" id="KW-1185">Reference proteome</keyword>
<dbReference type="CDD" id="cd00030">
    <property type="entry name" value="C2"/>
    <property type="match status" value="2"/>
</dbReference>
<dbReference type="Pfam" id="PF00240">
    <property type="entry name" value="ubiquitin"/>
    <property type="match status" value="3"/>
</dbReference>
<dbReference type="CDD" id="cd17039">
    <property type="entry name" value="Ubl_ubiquitin_like"/>
    <property type="match status" value="1"/>
</dbReference>
<dbReference type="Proteomes" id="UP001153069">
    <property type="component" value="Unassembled WGS sequence"/>
</dbReference>
<dbReference type="SMART" id="SM00213">
    <property type="entry name" value="UBQ"/>
    <property type="match status" value="3"/>
</dbReference>
<feature type="compositionally biased region" description="Polar residues" evidence="2">
    <location>
        <begin position="1495"/>
        <end position="1513"/>
    </location>
</feature>
<feature type="domain" description="Ubiquitin-like" evidence="4">
    <location>
        <begin position="112"/>
        <end position="181"/>
    </location>
</feature>
<name>A0A9N8EQZ8_9STRA</name>
<dbReference type="Gene3D" id="3.10.20.90">
    <property type="entry name" value="Phosphatidylinositol 3-kinase Catalytic Subunit, Chain A, domain 1"/>
    <property type="match status" value="3"/>
</dbReference>
<feature type="region of interest" description="Disordered" evidence="2">
    <location>
        <begin position="932"/>
        <end position="1025"/>
    </location>
</feature>
<dbReference type="SUPFAM" id="SSF54236">
    <property type="entry name" value="Ubiquitin-like"/>
    <property type="match status" value="3"/>
</dbReference>
<dbReference type="InterPro" id="IPR000008">
    <property type="entry name" value="C2_dom"/>
</dbReference>
<gene>
    <name evidence="5" type="ORF">SEMRO_1446_G273430.1</name>
</gene>
<reference evidence="5" key="1">
    <citation type="submission" date="2020-06" db="EMBL/GenBank/DDBJ databases">
        <authorList>
            <consortium name="Plant Systems Biology data submission"/>
        </authorList>
    </citation>
    <scope>NUCLEOTIDE SEQUENCE</scope>
    <source>
        <strain evidence="5">D6</strain>
    </source>
</reference>
<evidence type="ECO:0000313" key="6">
    <source>
        <dbReference type="Proteomes" id="UP001153069"/>
    </source>
</evidence>
<dbReference type="EMBL" id="CAICTM010001444">
    <property type="protein sequence ID" value="CAB9523699.1"/>
    <property type="molecule type" value="Genomic_DNA"/>
</dbReference>
<evidence type="ECO:0000313" key="5">
    <source>
        <dbReference type="EMBL" id="CAB9523699.1"/>
    </source>
</evidence>
<dbReference type="PANTHER" id="PTHR10666">
    <property type="entry name" value="UBIQUITIN"/>
    <property type="match status" value="1"/>
</dbReference>
<dbReference type="InterPro" id="IPR000626">
    <property type="entry name" value="Ubiquitin-like_dom"/>
</dbReference>
<feature type="domain" description="Ubiquitin-like" evidence="4">
    <location>
        <begin position="185"/>
        <end position="249"/>
    </location>
</feature>
<dbReference type="PROSITE" id="PS50004">
    <property type="entry name" value="C2"/>
    <property type="match status" value="2"/>
</dbReference>
<evidence type="ECO:0000256" key="2">
    <source>
        <dbReference type="SAM" id="MobiDB-lite"/>
    </source>
</evidence>
<keyword evidence="1" id="KW-0175">Coiled coil</keyword>
<dbReference type="InterPro" id="IPR050158">
    <property type="entry name" value="Ubiquitin_ubiquitin-like"/>
</dbReference>
<dbReference type="InterPro" id="IPR035892">
    <property type="entry name" value="C2_domain_sf"/>
</dbReference>
<dbReference type="SUPFAM" id="SSF49562">
    <property type="entry name" value="C2 domain (Calcium/lipid-binding domain, CaLB)"/>
    <property type="match status" value="2"/>
</dbReference>
<feature type="coiled-coil region" evidence="1">
    <location>
        <begin position="1440"/>
        <end position="1467"/>
    </location>
</feature>
<feature type="domain" description="Ubiquitin-like" evidence="4">
    <location>
        <begin position="32"/>
        <end position="102"/>
    </location>
</feature>
<sequence length="1643" mass="180591">MDRKKDATKPKDRPSQDLQSIGGYAPDGQTTLHIVVKTFGGGTFQAFVRPSDAILVIKKQLEVHECIPVTQQRLFFARQQLEDRCSVESYNIQDGSVLNLLILSHGYEQDFITVKTLSGLTVDIIESSNYNETIAECKSKLHNEQGIPLKDQGLFYAGNQLEDSKTLAHYNIQKGSTIHLVPLINTILVKTLTGKTITIHNFTWNDTIAEFKKKIETEQFLKTGEGIPPKDQHLVYAGIQLDYGGKTMSYRYAGIQLGDSKTLAHYKTYYNMKTGSTIRLVNREVGHVFSLICEINSMGQKAGSSKKAVREAAARVSAMIPILNEILDEDANELRPFVAVLLRNLLLFKVRSKPFVFLMRARTLREELMGLCQTMEVSMEAVRIRKKGNSPQPPPDSESSDGSVKSLAPISAATGENSEEVLLVVEIVAGRNLLIGGKHSSDPYVTVMMGEDQIHKTKHINKTKNPIYTPETESTFLLDCPATDLSRAVVSHLNLTKGTGQGMEFMVEPPNGVAKEPGDARYLLIRCRKASKADAEFLKHPHHAPKNMFPTTTKEAASSAWSFLEKQLEEAVEVVGAPPVPSPEEERAAAAEIKETKRRERTEAVLNKMRPFVAVLLRNLLLFKVRSKPFVFLMRARTLREELMGPCQTMEVSMEAVRIRKKGNSPQPPPDSESSDGSVKSLAPISAATGENSEEVLLVVEIVAGRNLLIGGKHSSDPYVTVMMGEDQIHKTKHINKTKNPIYTPETESTFLLDCPATDLSQVGGLHFIVKDWDRITNDELGRAVVSHLNLTKGTGQGMEFMVEPPNGVAKEPGDAGYLLIRCRKASKADAEFLKHPHHAPKNMFPTTTKEAASSAWSFLEKQLEEAVEVVGAPPVPSPEEERAAAAEIKETKRRERTEAVLNKMDEMQRRAAMAEELADMQAQRIQKIGRMSAAKQESSPIATATAEAMRPSSIVTSTNNVDKRREEPKQESSPIATAAGKIETEGVPGGDGGSKNTTAAAASGLPKDGTQRLKKPPDWNSLGGDMETIGQWTAILEHLKHQINPERKISQFTPIPQRYTGNRVAMKYHRTFEDCLYTTVSVMRIQSQSLGLPQPSFVSGLIRVSSQTAGGVGGLLLPLIGEMMASIIGRRHAAACVDSAISFLEALPASDGVRLDQFITKLSSTMVHMQVERAKDRTIDRVLSGLEIGVIPQSASANGTGKSIGERMRILVQTWQESIKKKARAMKLEARMTTENDPDKAAAVVHAGLIARAMVENFESMQNLKVEQTPEQAALYLLQTMNFPFNSPQQKTTPGGTTGPAAAQAIAPPQASSPTTTKSSPTAATIHTDKKKDGQTEAPPQVDLAKFLSEFQDMKEKLERLEKEKEEGWKPTEQGQNRVRRTVDRTQVLNLGVGVAATSSSSDVACSYRPDTPPEVSDQRQQLFGGLPEEQQSNTEAVLSSLNGEIQQVKERLEYVEEQSSETEALVRDHLLAADLKEMKRRVKLAKKIVRNNAVSNPQEEPSDLGFQTTTPEEGGGSYPVRSTRRYSQQHWSDSSNRVPGLSKSDGEDDASLPTPAAASKTTGTGEDDAIPIDKSKSTRVDSPRSGSERGHSNAAASKSPRDDDAESIESFESFAKHGHFCWFAYTVTLVLPYRIRFNSEA</sequence>
<evidence type="ECO:0000259" key="4">
    <source>
        <dbReference type="PROSITE" id="PS50053"/>
    </source>
</evidence>
<feature type="region of interest" description="Disordered" evidence="2">
    <location>
        <begin position="1"/>
        <end position="24"/>
    </location>
</feature>
<comment type="caution">
    <text evidence="5">The sequence shown here is derived from an EMBL/GenBank/DDBJ whole genome shotgun (WGS) entry which is preliminary data.</text>
</comment>
<proteinExistence type="predicted"/>
<organism evidence="5 6">
    <name type="scientific">Seminavis robusta</name>
    <dbReference type="NCBI Taxonomy" id="568900"/>
    <lineage>
        <taxon>Eukaryota</taxon>
        <taxon>Sar</taxon>
        <taxon>Stramenopiles</taxon>
        <taxon>Ochrophyta</taxon>
        <taxon>Bacillariophyta</taxon>
        <taxon>Bacillariophyceae</taxon>
        <taxon>Bacillariophycidae</taxon>
        <taxon>Naviculales</taxon>
        <taxon>Naviculaceae</taxon>
        <taxon>Seminavis</taxon>
    </lineage>
</organism>
<accession>A0A9N8EQZ8</accession>
<feature type="compositionally biased region" description="Basic and acidic residues" evidence="2">
    <location>
        <begin position="1573"/>
        <end position="1593"/>
    </location>
</feature>
<dbReference type="InterPro" id="IPR029071">
    <property type="entry name" value="Ubiquitin-like_domsf"/>
</dbReference>
<feature type="region of interest" description="Disordered" evidence="2">
    <location>
        <begin position="384"/>
        <end position="406"/>
    </location>
</feature>
<evidence type="ECO:0000259" key="3">
    <source>
        <dbReference type="PROSITE" id="PS50004"/>
    </source>
</evidence>
<dbReference type="Gene3D" id="2.60.40.150">
    <property type="entry name" value="C2 domain"/>
    <property type="match status" value="2"/>
</dbReference>
<feature type="region of interest" description="Disordered" evidence="2">
    <location>
        <begin position="1495"/>
        <end position="1609"/>
    </location>
</feature>
<feature type="domain" description="C2" evidence="3">
    <location>
        <begin position="679"/>
        <end position="801"/>
    </location>
</feature>
<feature type="compositionally biased region" description="Basic and acidic residues" evidence="2">
    <location>
        <begin position="1"/>
        <end position="15"/>
    </location>
</feature>